<evidence type="ECO:0000313" key="4">
    <source>
        <dbReference type="EMBL" id="WXB94054.1"/>
    </source>
</evidence>
<sequence>MRNKAKDFPIKGMKGEAGEAKAKSKNASQRPNGTINTDPQDRMMAANQTTEEET</sequence>
<comment type="similarity">
    <text evidence="2">Belongs to the SspK family.</text>
</comment>
<evidence type="ECO:0000313" key="5">
    <source>
        <dbReference type="Proteomes" id="UP001387364"/>
    </source>
</evidence>
<dbReference type="RefSeq" id="WP_338753645.1">
    <property type="nucleotide sequence ID" value="NZ_CP147404.1"/>
</dbReference>
<dbReference type="EMBL" id="CP147404">
    <property type="protein sequence ID" value="WXB94054.1"/>
    <property type="molecule type" value="Genomic_DNA"/>
</dbReference>
<dbReference type="InterPro" id="IPR012611">
    <property type="entry name" value="SASP_SspK"/>
</dbReference>
<keyword evidence="1 2" id="KW-0749">Sporulation</keyword>
<name>A0ABZ2N934_9BACI</name>
<feature type="compositionally biased region" description="Basic and acidic residues" evidence="3">
    <location>
        <begin position="1"/>
        <end position="22"/>
    </location>
</feature>
<proteinExistence type="evidence at transcript level"/>
<dbReference type="Pfam" id="PF08176">
    <property type="entry name" value="SspK"/>
    <property type="match status" value="1"/>
</dbReference>
<accession>A0ABZ2N934</accession>
<protein>
    <recommendedName>
        <fullName evidence="2">Small, acid-soluble spore protein K</fullName>
        <shortName evidence="2">SASP K</shortName>
    </recommendedName>
</protein>
<comment type="subcellular location">
    <subcellularLocation>
        <location evidence="2">Spore core</location>
    </subcellularLocation>
</comment>
<evidence type="ECO:0000256" key="1">
    <source>
        <dbReference type="ARBA" id="ARBA00022969"/>
    </source>
</evidence>
<feature type="compositionally biased region" description="Polar residues" evidence="3">
    <location>
        <begin position="29"/>
        <end position="38"/>
    </location>
</feature>
<keyword evidence="5" id="KW-1185">Reference proteome</keyword>
<evidence type="ECO:0000256" key="2">
    <source>
        <dbReference type="HAMAP-Rule" id="MF_01504"/>
    </source>
</evidence>
<gene>
    <name evidence="2" type="primary">sspK</name>
    <name evidence="4" type="ORF">WDJ61_05345</name>
</gene>
<comment type="induction">
    <text evidence="2">Expressed only in the forespore compartment of sporulating cells.</text>
</comment>
<dbReference type="HAMAP" id="MF_01504">
    <property type="entry name" value="SspK"/>
    <property type="match status" value="1"/>
</dbReference>
<organism evidence="4 5">
    <name type="scientific">Bacillus kandeliae</name>
    <dbReference type="NCBI Taxonomy" id="3129297"/>
    <lineage>
        <taxon>Bacteria</taxon>
        <taxon>Bacillati</taxon>
        <taxon>Bacillota</taxon>
        <taxon>Bacilli</taxon>
        <taxon>Bacillales</taxon>
        <taxon>Bacillaceae</taxon>
        <taxon>Bacillus</taxon>
    </lineage>
</organism>
<dbReference type="Proteomes" id="UP001387364">
    <property type="component" value="Chromosome"/>
</dbReference>
<reference evidence="4 5" key="1">
    <citation type="submission" date="2024-02" db="EMBL/GenBank/DDBJ databases">
        <title>Seven novel Bacillus-like species.</title>
        <authorList>
            <person name="Liu G."/>
        </authorList>
    </citation>
    <scope>NUCLEOTIDE SEQUENCE [LARGE SCALE GENOMIC DNA]</scope>
    <source>
        <strain evidence="4 5">FJAT-52991</strain>
    </source>
</reference>
<evidence type="ECO:0000256" key="3">
    <source>
        <dbReference type="SAM" id="MobiDB-lite"/>
    </source>
</evidence>
<feature type="region of interest" description="Disordered" evidence="3">
    <location>
        <begin position="1"/>
        <end position="54"/>
    </location>
</feature>